<dbReference type="EMBL" id="JBFQGM010000015">
    <property type="protein sequence ID" value="MFL9465138.1"/>
    <property type="molecule type" value="Genomic_DNA"/>
</dbReference>
<dbReference type="Proteomes" id="UP001628874">
    <property type="component" value="Unassembled WGS sequence"/>
</dbReference>
<comment type="caution">
    <text evidence="3">The sequence shown here is derived from an EMBL/GenBank/DDBJ whole genome shotgun (WGS) entry which is preliminary data.</text>
</comment>
<dbReference type="RefSeq" id="WP_050046674.1">
    <property type="nucleotide sequence ID" value="NZ_JBFQGM010000015.1"/>
</dbReference>
<name>A0ABW8WVM0_9CYAN</name>
<feature type="region of interest" description="Disordered" evidence="1">
    <location>
        <begin position="45"/>
        <end position="70"/>
    </location>
</feature>
<accession>A0ABW8WVM0</accession>
<feature type="domain" description="DUF559" evidence="2">
    <location>
        <begin position="240"/>
        <end position="291"/>
    </location>
</feature>
<sequence>MTGVKPKKPGLVELLASIKKDSETPVRDVPKSSGKTLVEAIAKLNQQKQQVEPSSDNSTKSTSIELSKRTTSLSNLESPTLVYELRTYQMLKMLSKIMPTTEWSSDWLTANVRKPGFYSFPQGITLTYKGQPDGSGTQHLWEIRVDASWAEKLTNAYKQISGEMGLVLPKKSVSNNSRSDYYHSENGLNFRSQAEFEIAKALEKRRVLFFVNAKCRIRNRINCIETKETDFLVFYKGSPRILEVDGWEFHQRPSEDYQRDRLFDREGIKSTRFSATECLNNADEVVDEFLELFGAS</sequence>
<dbReference type="InterPro" id="IPR007569">
    <property type="entry name" value="DUF559"/>
</dbReference>
<dbReference type="Pfam" id="PF04480">
    <property type="entry name" value="DUF559"/>
    <property type="match status" value="1"/>
</dbReference>
<protein>
    <submittedName>
        <fullName evidence="3">DUF559 domain-containing protein</fullName>
    </submittedName>
</protein>
<organism evidence="3 4">
    <name type="scientific">Scytonema tolypothrichoides VB-61278_2</name>
    <dbReference type="NCBI Taxonomy" id="3232314"/>
    <lineage>
        <taxon>Bacteria</taxon>
        <taxon>Bacillati</taxon>
        <taxon>Cyanobacteriota</taxon>
        <taxon>Cyanophyceae</taxon>
        <taxon>Nostocales</taxon>
        <taxon>Scytonemataceae</taxon>
        <taxon>Scytonema</taxon>
    </lineage>
</organism>
<reference evidence="3 4" key="1">
    <citation type="submission" date="2024-07" db="EMBL/GenBank/DDBJ databases">
        <authorList>
            <person name="Tripathy S."/>
        </authorList>
    </citation>
    <scope>NUCLEOTIDE SEQUENCE [LARGE SCALE GENOMIC DNA]</scope>
    <source>
        <strain evidence="3 4">VB-61278_2</strain>
    </source>
</reference>
<dbReference type="Gene3D" id="3.40.960.10">
    <property type="entry name" value="VSR Endonuclease"/>
    <property type="match status" value="1"/>
</dbReference>
<evidence type="ECO:0000313" key="4">
    <source>
        <dbReference type="Proteomes" id="UP001628874"/>
    </source>
</evidence>
<proteinExistence type="predicted"/>
<evidence type="ECO:0000256" key="1">
    <source>
        <dbReference type="SAM" id="MobiDB-lite"/>
    </source>
</evidence>
<evidence type="ECO:0000313" key="3">
    <source>
        <dbReference type="EMBL" id="MFL9465138.1"/>
    </source>
</evidence>
<keyword evidence="4" id="KW-1185">Reference proteome</keyword>
<gene>
    <name evidence="3" type="ORF">AB0759_31535</name>
</gene>
<evidence type="ECO:0000259" key="2">
    <source>
        <dbReference type="Pfam" id="PF04480"/>
    </source>
</evidence>